<dbReference type="SUPFAM" id="SSF56672">
    <property type="entry name" value="DNA/RNA polymerases"/>
    <property type="match status" value="1"/>
</dbReference>
<dbReference type="PANTHER" id="PTHR33064:SF37">
    <property type="entry name" value="RIBONUCLEASE H"/>
    <property type="match status" value="1"/>
</dbReference>
<name>A0A8B6DCT3_MYTGA</name>
<protein>
    <recommendedName>
        <fullName evidence="1">Reverse transcriptase domain-containing protein</fullName>
    </recommendedName>
</protein>
<dbReference type="PROSITE" id="PS50878">
    <property type="entry name" value="RT_POL"/>
    <property type="match status" value="1"/>
</dbReference>
<accession>A0A8B6DCT3</accession>
<dbReference type="Proteomes" id="UP000596742">
    <property type="component" value="Unassembled WGS sequence"/>
</dbReference>
<evidence type="ECO:0000259" key="1">
    <source>
        <dbReference type="PROSITE" id="PS50878"/>
    </source>
</evidence>
<dbReference type="PANTHER" id="PTHR33064">
    <property type="entry name" value="POL PROTEIN"/>
    <property type="match status" value="1"/>
</dbReference>
<dbReference type="CDD" id="cd01647">
    <property type="entry name" value="RT_LTR"/>
    <property type="match status" value="1"/>
</dbReference>
<dbReference type="InterPro" id="IPR043502">
    <property type="entry name" value="DNA/RNA_pol_sf"/>
</dbReference>
<dbReference type="Gene3D" id="3.30.70.270">
    <property type="match status" value="2"/>
</dbReference>
<evidence type="ECO:0000313" key="3">
    <source>
        <dbReference type="Proteomes" id="UP000596742"/>
    </source>
</evidence>
<proteinExistence type="predicted"/>
<feature type="domain" description="Reverse transcriptase" evidence="1">
    <location>
        <begin position="1"/>
        <end position="98"/>
    </location>
</feature>
<dbReference type="InterPro" id="IPR051320">
    <property type="entry name" value="Viral_Replic_Matur_Polypro"/>
</dbReference>
<dbReference type="EMBL" id="UYJE01003160">
    <property type="protein sequence ID" value="VDI16996.1"/>
    <property type="molecule type" value="Genomic_DNA"/>
</dbReference>
<comment type="caution">
    <text evidence="2">The sequence shown here is derived from an EMBL/GenBank/DDBJ whole genome shotgun (WGS) entry which is preliminary data.</text>
</comment>
<dbReference type="FunFam" id="3.30.70.270:FF:000003">
    <property type="entry name" value="Transposon Ty3-G Gag-Pol polyprotein"/>
    <property type="match status" value="1"/>
</dbReference>
<dbReference type="AlphaFoldDB" id="A0A8B6DCT3"/>
<sequence>MQNAFTTRYGLFEYTRMPFGLCGAPGTFQRVMELVLRGLQWEMVLIYLDDVIIASPDFESHISHLTHVFERFSDHGLKLKPIKCKLFEKRVLFLGHYFSARGIETNSGLTDTVKDWPVPSNVKELQTFLGLINYYQRFISKYAGYCGSLVPSTTQRIIELEKTTATLTHCLDILESCFVTATKQEWNPLTLPCNGCQHCSKLHTQWEKFEADVDDVLPIATRRITAIDNTDSHRTWIEGYSRMQLQEEQLKDSVTKNLMEWMKH</sequence>
<dbReference type="OrthoDB" id="6142245at2759"/>
<evidence type="ECO:0000313" key="2">
    <source>
        <dbReference type="EMBL" id="VDI16996.1"/>
    </source>
</evidence>
<dbReference type="InterPro" id="IPR000477">
    <property type="entry name" value="RT_dom"/>
</dbReference>
<reference evidence="2" key="1">
    <citation type="submission" date="2018-11" db="EMBL/GenBank/DDBJ databases">
        <authorList>
            <person name="Alioto T."/>
            <person name="Alioto T."/>
        </authorList>
    </citation>
    <scope>NUCLEOTIDE SEQUENCE</scope>
</reference>
<gene>
    <name evidence="2" type="ORF">MGAL_10B003023</name>
</gene>
<organism evidence="2 3">
    <name type="scientific">Mytilus galloprovincialis</name>
    <name type="common">Mediterranean mussel</name>
    <dbReference type="NCBI Taxonomy" id="29158"/>
    <lineage>
        <taxon>Eukaryota</taxon>
        <taxon>Metazoa</taxon>
        <taxon>Spiralia</taxon>
        <taxon>Lophotrochozoa</taxon>
        <taxon>Mollusca</taxon>
        <taxon>Bivalvia</taxon>
        <taxon>Autobranchia</taxon>
        <taxon>Pteriomorphia</taxon>
        <taxon>Mytilida</taxon>
        <taxon>Mytiloidea</taxon>
        <taxon>Mytilidae</taxon>
        <taxon>Mytilinae</taxon>
        <taxon>Mytilus</taxon>
    </lineage>
</organism>
<dbReference type="InterPro" id="IPR043128">
    <property type="entry name" value="Rev_trsase/Diguanyl_cyclase"/>
</dbReference>
<dbReference type="Pfam" id="PF00078">
    <property type="entry name" value="RVT_1"/>
    <property type="match status" value="1"/>
</dbReference>
<keyword evidence="3" id="KW-1185">Reference proteome</keyword>